<feature type="transmembrane region" description="Helical" evidence="1">
    <location>
        <begin position="6"/>
        <end position="24"/>
    </location>
</feature>
<protein>
    <submittedName>
        <fullName evidence="2">Uncharacterized protein</fullName>
    </submittedName>
</protein>
<dbReference type="EMBL" id="JANEWF010000028">
    <property type="protein sequence ID" value="MDA8485419.1"/>
    <property type="molecule type" value="Genomic_DNA"/>
</dbReference>
<name>A0ABT4Y962_METRE</name>
<comment type="caution">
    <text evidence="2">The sequence shown here is derived from an EMBL/GenBank/DDBJ whole genome shotgun (WGS) entry which is preliminary data.</text>
</comment>
<accession>A0ABT4Y962</accession>
<keyword evidence="3" id="KW-1185">Reference proteome</keyword>
<organism evidence="2 3">
    <name type="scientific">Metapseudomonas resinovorans</name>
    <name type="common">Pseudomonas resinovorans</name>
    <dbReference type="NCBI Taxonomy" id="53412"/>
    <lineage>
        <taxon>Bacteria</taxon>
        <taxon>Pseudomonadati</taxon>
        <taxon>Pseudomonadota</taxon>
        <taxon>Gammaproteobacteria</taxon>
        <taxon>Pseudomonadales</taxon>
        <taxon>Pseudomonadaceae</taxon>
        <taxon>Metapseudomonas</taxon>
    </lineage>
</organism>
<keyword evidence="1" id="KW-1133">Transmembrane helix</keyword>
<sequence length="47" mass="5158">MRDHLAYLFTPTLLGILLLIALLGEQPPTRPSYANGVPLVSLGQIFH</sequence>
<dbReference type="RefSeq" id="WP_271471760.1">
    <property type="nucleotide sequence ID" value="NZ_JANEWF010000028.1"/>
</dbReference>
<evidence type="ECO:0000256" key="1">
    <source>
        <dbReference type="SAM" id="Phobius"/>
    </source>
</evidence>
<dbReference type="Proteomes" id="UP001211689">
    <property type="component" value="Unassembled WGS sequence"/>
</dbReference>
<evidence type="ECO:0000313" key="2">
    <source>
        <dbReference type="EMBL" id="MDA8485419.1"/>
    </source>
</evidence>
<keyword evidence="1" id="KW-0472">Membrane</keyword>
<evidence type="ECO:0000313" key="3">
    <source>
        <dbReference type="Proteomes" id="UP001211689"/>
    </source>
</evidence>
<proteinExistence type="predicted"/>
<reference evidence="2 3" key="1">
    <citation type="submission" date="2022-07" db="EMBL/GenBank/DDBJ databases">
        <title>Genome Analysis of Selected Gammaproteobacteria from Nigerian Food snails.</title>
        <authorList>
            <person name="Okafor A.C."/>
        </authorList>
    </citation>
    <scope>NUCLEOTIDE SEQUENCE [LARGE SCALE GENOMIC DNA]</scope>
    <source>
        <strain evidence="2 3">Awg 2</strain>
    </source>
</reference>
<gene>
    <name evidence="2" type="ORF">NNO07_20320</name>
</gene>
<keyword evidence="1" id="KW-0812">Transmembrane</keyword>